<dbReference type="InterPro" id="IPR018260">
    <property type="entry name" value="Ribosomal_uL22_CS"/>
</dbReference>
<dbReference type="NCBIfam" id="TIGR01038">
    <property type="entry name" value="uL22_arch_euk"/>
    <property type="match status" value="1"/>
</dbReference>
<dbReference type="AlphaFoldDB" id="A0AA88P1Z6"/>
<keyword evidence="9" id="KW-1185">Reference proteome</keyword>
<sequence>MSPSSSCANAQLLQYCSLSFSKSLTPPLDHSLVICSEEEGEEERCREEEHTSRLMLPLLQHTQGSHRQAGNDVPRRSKNGFDLPECLSLPLPFRGLRTSLKMVRYSLDPENPTKSCKSRGSNLRVHFKNTRETAQAIKGMHIRKANKYLKDVMIKHQCVPFRRYNGGVGRCAQAKQHNWTQGRWPKKSAEFLLHMLKNAESNAELKGLDVDSLVIEHIQVNKAPKMRRRTYRAHGRINPYMSSPCHIEMILTEKEQIVPKPEEEVSQKKKVSQKKLKKQKLMARE</sequence>
<feature type="compositionally biased region" description="Basic residues" evidence="7">
    <location>
        <begin position="268"/>
        <end position="285"/>
    </location>
</feature>
<evidence type="ECO:0000256" key="7">
    <source>
        <dbReference type="SAM" id="MobiDB-lite"/>
    </source>
</evidence>
<evidence type="ECO:0000256" key="4">
    <source>
        <dbReference type="ARBA" id="ARBA00035207"/>
    </source>
</evidence>
<evidence type="ECO:0000256" key="6">
    <source>
        <dbReference type="RuleBase" id="RU004005"/>
    </source>
</evidence>
<evidence type="ECO:0000256" key="1">
    <source>
        <dbReference type="ARBA" id="ARBA00009451"/>
    </source>
</evidence>
<dbReference type="InterPro" id="IPR057265">
    <property type="entry name" value="Ribosomal_uL22_arc-type"/>
</dbReference>
<dbReference type="Pfam" id="PF00237">
    <property type="entry name" value="Ribosomal_L22"/>
    <property type="match status" value="1"/>
</dbReference>
<dbReference type="PANTHER" id="PTHR11593">
    <property type="entry name" value="60S RIBOSOMAL PROTEIN L17"/>
    <property type="match status" value="1"/>
</dbReference>
<evidence type="ECO:0000256" key="2">
    <source>
        <dbReference type="ARBA" id="ARBA00022980"/>
    </source>
</evidence>
<evidence type="ECO:0000256" key="5">
    <source>
        <dbReference type="ARBA" id="ARBA00035325"/>
    </source>
</evidence>
<name>A0AA88P1Z6_9TELE</name>
<comment type="caution">
    <text evidence="8">The sequence shown here is derived from an EMBL/GenBank/DDBJ whole genome shotgun (WGS) entry which is preliminary data.</text>
</comment>
<keyword evidence="2 6" id="KW-0689">Ribosomal protein</keyword>
<dbReference type="HAMAP" id="MF_01331_A">
    <property type="entry name" value="Ribosomal_uL22_A"/>
    <property type="match status" value="1"/>
</dbReference>
<dbReference type="GO" id="GO:0002181">
    <property type="term" value="P:cytoplasmic translation"/>
    <property type="evidence" value="ECO:0007669"/>
    <property type="project" value="TreeGrafter"/>
</dbReference>
<gene>
    <name evidence="8" type="ORF">Q8A67_022484</name>
</gene>
<dbReference type="InterPro" id="IPR036394">
    <property type="entry name" value="Ribosomal_uL22_sf"/>
</dbReference>
<proteinExistence type="inferred from homology"/>
<dbReference type="SUPFAM" id="SSF54843">
    <property type="entry name" value="Ribosomal protein L22"/>
    <property type="match status" value="1"/>
</dbReference>
<feature type="region of interest" description="Disordered" evidence="7">
    <location>
        <begin position="260"/>
        <end position="285"/>
    </location>
</feature>
<dbReference type="Gene3D" id="3.90.470.10">
    <property type="entry name" value="Ribosomal protein L22/L17"/>
    <property type="match status" value="1"/>
</dbReference>
<evidence type="ECO:0000313" key="8">
    <source>
        <dbReference type="EMBL" id="KAK2872587.1"/>
    </source>
</evidence>
<dbReference type="FunFam" id="3.90.470.10:FF:000003">
    <property type="entry name" value="60S ribosomal protein L17"/>
    <property type="match status" value="1"/>
</dbReference>
<reference evidence="8" key="1">
    <citation type="submission" date="2023-08" db="EMBL/GenBank/DDBJ databases">
        <title>Chromosome-level Genome Assembly of mud carp (Cirrhinus molitorella).</title>
        <authorList>
            <person name="Liu H."/>
        </authorList>
    </citation>
    <scope>NUCLEOTIDE SEQUENCE</scope>
    <source>
        <strain evidence="8">Prfri</strain>
        <tissue evidence="8">Muscle</tissue>
    </source>
</reference>
<dbReference type="NCBIfam" id="NF003260">
    <property type="entry name" value="PRK04223.1"/>
    <property type="match status" value="1"/>
</dbReference>
<dbReference type="CDD" id="cd00336">
    <property type="entry name" value="Ribosomal_L22"/>
    <property type="match status" value="1"/>
</dbReference>
<evidence type="ECO:0000313" key="9">
    <source>
        <dbReference type="Proteomes" id="UP001187343"/>
    </source>
</evidence>
<keyword evidence="3 6" id="KW-0687">Ribonucleoprotein</keyword>
<accession>A0AA88P1Z6</accession>
<dbReference type="InterPro" id="IPR001063">
    <property type="entry name" value="Ribosomal_uL22"/>
</dbReference>
<dbReference type="Proteomes" id="UP001187343">
    <property type="component" value="Unassembled WGS sequence"/>
</dbReference>
<dbReference type="GO" id="GO:0003735">
    <property type="term" value="F:structural constituent of ribosome"/>
    <property type="evidence" value="ECO:0007669"/>
    <property type="project" value="InterPro"/>
</dbReference>
<dbReference type="GO" id="GO:0022625">
    <property type="term" value="C:cytosolic large ribosomal subunit"/>
    <property type="evidence" value="ECO:0007669"/>
    <property type="project" value="TreeGrafter"/>
</dbReference>
<dbReference type="PANTHER" id="PTHR11593:SF10">
    <property type="entry name" value="60S RIBOSOMAL PROTEIN L17"/>
    <property type="match status" value="1"/>
</dbReference>
<organism evidence="8 9">
    <name type="scientific">Cirrhinus molitorella</name>
    <name type="common">mud carp</name>
    <dbReference type="NCBI Taxonomy" id="172907"/>
    <lineage>
        <taxon>Eukaryota</taxon>
        <taxon>Metazoa</taxon>
        <taxon>Chordata</taxon>
        <taxon>Craniata</taxon>
        <taxon>Vertebrata</taxon>
        <taxon>Euteleostomi</taxon>
        <taxon>Actinopterygii</taxon>
        <taxon>Neopterygii</taxon>
        <taxon>Teleostei</taxon>
        <taxon>Ostariophysi</taxon>
        <taxon>Cypriniformes</taxon>
        <taxon>Cyprinidae</taxon>
        <taxon>Labeoninae</taxon>
        <taxon>Labeonini</taxon>
        <taxon>Cirrhinus</taxon>
    </lineage>
</organism>
<dbReference type="PROSITE" id="PS00464">
    <property type="entry name" value="RIBOSOMAL_L22"/>
    <property type="match status" value="1"/>
</dbReference>
<evidence type="ECO:0000256" key="3">
    <source>
        <dbReference type="ARBA" id="ARBA00023274"/>
    </source>
</evidence>
<dbReference type="EMBL" id="JAUYZG010000022">
    <property type="protein sequence ID" value="KAK2872587.1"/>
    <property type="molecule type" value="Genomic_DNA"/>
</dbReference>
<comment type="similarity">
    <text evidence="1 6">Belongs to the universal ribosomal protein uL22 family.</text>
</comment>
<dbReference type="InterPro" id="IPR005721">
    <property type="entry name" value="Ribosomal_uL22_euk/arc"/>
</dbReference>
<protein>
    <recommendedName>
        <fullName evidence="4">Large ribosomal subunit protein uL22</fullName>
    </recommendedName>
    <alternativeName>
        <fullName evidence="5">60S ribosomal protein L17</fullName>
    </alternativeName>
</protein>